<dbReference type="Proteomes" id="UP000311919">
    <property type="component" value="Unassembled WGS sequence"/>
</dbReference>
<feature type="non-terminal residue" evidence="2">
    <location>
        <position position="145"/>
    </location>
</feature>
<name>A0A4Z2CKY8_SCHJA</name>
<feature type="non-terminal residue" evidence="2">
    <location>
        <position position="1"/>
    </location>
</feature>
<comment type="caution">
    <text evidence="2">The sequence shown here is derived from an EMBL/GenBank/DDBJ whole genome shotgun (WGS) entry which is preliminary data.</text>
</comment>
<accession>A0A4Z2CKY8</accession>
<evidence type="ECO:0000313" key="3">
    <source>
        <dbReference type="Proteomes" id="UP000311919"/>
    </source>
</evidence>
<keyword evidence="1" id="KW-0812">Transmembrane</keyword>
<feature type="transmembrane region" description="Helical" evidence="1">
    <location>
        <begin position="19"/>
        <end position="35"/>
    </location>
</feature>
<dbReference type="EMBL" id="SKCS01000735">
    <property type="protein sequence ID" value="TNN04898.1"/>
    <property type="molecule type" value="Genomic_DNA"/>
</dbReference>
<sequence length="145" mass="16906">ILILMLAAMSFHLRQMNSLLYWLIPSIIYFNILFLDNSVAVNRYYTDSDSTEFYSPQSFLSRRVMVRDELLKRFKSLIVLRNGIFLMGDGFNPGEPYRAFKIANAQCLMILMSVQFEFEWSDFVTENCPITIKIADGSYNLNADR</sequence>
<gene>
    <name evidence="2" type="ORF">EWB00_010153</name>
</gene>
<proteinExistence type="predicted"/>
<protein>
    <submittedName>
        <fullName evidence="2">Uncharacterized protein</fullName>
    </submittedName>
</protein>
<reference evidence="2 3" key="1">
    <citation type="submission" date="2019-03" db="EMBL/GenBank/DDBJ databases">
        <title>An improved genome assembly of the fluke Schistosoma japonicum.</title>
        <authorList>
            <person name="Hu W."/>
            <person name="Luo F."/>
            <person name="Yin M."/>
            <person name="Mo X."/>
            <person name="Sun C."/>
            <person name="Wu Q."/>
            <person name="Zhu B."/>
            <person name="Xiang M."/>
            <person name="Wang J."/>
            <person name="Wang Y."/>
            <person name="Zhang T."/>
            <person name="Xu B."/>
            <person name="Zheng H."/>
            <person name="Feng Z."/>
        </authorList>
    </citation>
    <scope>NUCLEOTIDE SEQUENCE [LARGE SCALE GENOMIC DNA]</scope>
    <source>
        <strain evidence="2">HuSjv2</strain>
        <tissue evidence="2">Worms</tissue>
    </source>
</reference>
<dbReference type="AlphaFoldDB" id="A0A4Z2CKY8"/>
<evidence type="ECO:0000313" key="2">
    <source>
        <dbReference type="EMBL" id="TNN04898.1"/>
    </source>
</evidence>
<keyword evidence="1" id="KW-0472">Membrane</keyword>
<evidence type="ECO:0000256" key="1">
    <source>
        <dbReference type="SAM" id="Phobius"/>
    </source>
</evidence>
<organism evidence="2 3">
    <name type="scientific">Schistosoma japonicum</name>
    <name type="common">Blood fluke</name>
    <dbReference type="NCBI Taxonomy" id="6182"/>
    <lineage>
        <taxon>Eukaryota</taxon>
        <taxon>Metazoa</taxon>
        <taxon>Spiralia</taxon>
        <taxon>Lophotrochozoa</taxon>
        <taxon>Platyhelminthes</taxon>
        <taxon>Trematoda</taxon>
        <taxon>Digenea</taxon>
        <taxon>Strigeidida</taxon>
        <taxon>Schistosomatoidea</taxon>
        <taxon>Schistosomatidae</taxon>
        <taxon>Schistosoma</taxon>
    </lineage>
</organism>
<keyword evidence="1" id="KW-1133">Transmembrane helix</keyword>
<keyword evidence="3" id="KW-1185">Reference proteome</keyword>